<dbReference type="InterPro" id="IPR038377">
    <property type="entry name" value="Na/Glc_symporter_sf"/>
</dbReference>
<dbReference type="InterPro" id="IPR050277">
    <property type="entry name" value="Sodium:Solute_Symporter"/>
</dbReference>
<dbReference type="Pfam" id="PF00474">
    <property type="entry name" value="SSF"/>
    <property type="match status" value="2"/>
</dbReference>
<dbReference type="EMBL" id="CP020370">
    <property type="protein sequence ID" value="AUB84379.1"/>
    <property type="molecule type" value="Genomic_DNA"/>
</dbReference>
<keyword evidence="3" id="KW-0813">Transport</keyword>
<evidence type="ECO:0000313" key="10">
    <source>
        <dbReference type="EMBL" id="AUB84379.1"/>
    </source>
</evidence>
<reference evidence="10 11" key="1">
    <citation type="submission" date="2017-03" db="EMBL/GenBank/DDBJ databases">
        <title>Complete genome sequence of Candidatus 'Thiodictyon syntrophicum' sp. nov. strain Cad16T, a photolithoautotroph purple sulfur bacterium isolated from an alpine meromictic lake.</title>
        <authorList>
            <person name="Luedin S.M."/>
            <person name="Pothier J.F."/>
            <person name="Danza F."/>
            <person name="Storelli N."/>
            <person name="Wittwer M."/>
            <person name="Tonolla M."/>
        </authorList>
    </citation>
    <scope>NUCLEOTIDE SEQUENCE [LARGE SCALE GENOMIC DNA]</scope>
    <source>
        <strain evidence="10 11">Cad16T</strain>
    </source>
</reference>
<feature type="transmembrane region" description="Helical" evidence="9">
    <location>
        <begin position="6"/>
        <end position="24"/>
    </location>
</feature>
<comment type="subcellular location">
    <subcellularLocation>
        <location evidence="1">Membrane</location>
        <topology evidence="1">Multi-pass membrane protein</topology>
    </subcellularLocation>
</comment>
<feature type="transmembrane region" description="Helical" evidence="9">
    <location>
        <begin position="473"/>
        <end position="497"/>
    </location>
</feature>
<organism evidence="10 11">
    <name type="scientific">Candidatus Thiodictyon syntrophicum</name>
    <dbReference type="NCBI Taxonomy" id="1166950"/>
    <lineage>
        <taxon>Bacteria</taxon>
        <taxon>Pseudomonadati</taxon>
        <taxon>Pseudomonadota</taxon>
        <taxon>Gammaproteobacteria</taxon>
        <taxon>Chromatiales</taxon>
        <taxon>Chromatiaceae</taxon>
        <taxon>Thiodictyon</taxon>
    </lineage>
</organism>
<dbReference type="GO" id="GO:0005886">
    <property type="term" value="C:plasma membrane"/>
    <property type="evidence" value="ECO:0007669"/>
    <property type="project" value="TreeGrafter"/>
</dbReference>
<feature type="transmembrane region" description="Helical" evidence="9">
    <location>
        <begin position="252"/>
        <end position="274"/>
    </location>
</feature>
<accession>A0A2K8UFX2</accession>
<keyword evidence="6 9" id="KW-1133">Transmembrane helix</keyword>
<dbReference type="RefSeq" id="WP_100922034.1">
    <property type="nucleotide sequence ID" value="NZ_CP020370.1"/>
</dbReference>
<feature type="transmembrane region" description="Helical" evidence="9">
    <location>
        <begin position="44"/>
        <end position="68"/>
    </location>
</feature>
<evidence type="ECO:0000256" key="9">
    <source>
        <dbReference type="SAM" id="Phobius"/>
    </source>
</evidence>
<feature type="transmembrane region" description="Helical" evidence="9">
    <location>
        <begin position="74"/>
        <end position="96"/>
    </location>
</feature>
<feature type="transmembrane region" description="Helical" evidence="9">
    <location>
        <begin position="147"/>
        <end position="168"/>
    </location>
</feature>
<evidence type="ECO:0000256" key="7">
    <source>
        <dbReference type="ARBA" id="ARBA00023136"/>
    </source>
</evidence>
<keyword evidence="7 9" id="KW-0472">Membrane</keyword>
<dbReference type="Gene3D" id="1.20.1730.10">
    <property type="entry name" value="Sodium/glucose cotransporter"/>
    <property type="match status" value="1"/>
</dbReference>
<protein>
    <submittedName>
        <fullName evidence="10">Cation acetate symporter</fullName>
    </submittedName>
</protein>
<name>A0A2K8UFX2_9GAMM</name>
<feature type="transmembrane region" description="Helical" evidence="9">
    <location>
        <begin position="180"/>
        <end position="201"/>
    </location>
</feature>
<dbReference type="CDD" id="cd11480">
    <property type="entry name" value="SLC5sbd_u4"/>
    <property type="match status" value="1"/>
</dbReference>
<feature type="transmembrane region" description="Helical" evidence="9">
    <location>
        <begin position="449"/>
        <end position="467"/>
    </location>
</feature>
<sequence length="599" mass="63568">MLSLQFWLWAIVGGSCALYIAIAFRARARTTADFYVADRHVGPIANGMATAAIWMSAASFISVAGLLAQNGYDASVYLMGWTGGYVLLALLVAPYLRRFGKYTVPEFIGDRYFSGLARLVAVLCLLIISVTFVIGQMRGVGIAFSRFLEVDFTVGVAAGMGIVLVYAVVGGMKGITYTQIVQYVVLILAYTIPAIFISLQLTDSPVPQLALGGEYLRDGAASGVALLDKLDQVMTDLGFSAYTAQKDGTLNLFLLAATLMIGTAGLPHIIVRFFSVRRVAQARSSVGWTLIFIAILYTTAPAVGAMVRLNLIESIQTGPVGVATANVAIDRLPDWMNRWSKTGLLAWEDKNGDGRLQYYNDQNQRFAATAAGYGWKGNELTRIDHDILTLANPELAHLPAWIIALVVAGALAAALATAAALLLTIASAISHDLLKGLLLPGLSESRELLAGRIAMVPAALFAAYLALDPPGAAAEVVALAFGVAAATLFPTLMLGIFDKRANGPGAILGMLSGLLFTAGYIVWFKGWFYFPGTAMAADNPDNWVLGIAPEAIGALGAVINFAVAYLVSRLTAAPPGPIQELVEDIRVPKRAEAGVDARP</sequence>
<proteinExistence type="inferred from homology"/>
<feature type="transmembrane region" description="Helical" evidence="9">
    <location>
        <begin position="116"/>
        <end position="135"/>
    </location>
</feature>
<evidence type="ECO:0000256" key="5">
    <source>
        <dbReference type="ARBA" id="ARBA00022847"/>
    </source>
</evidence>
<dbReference type="Proteomes" id="UP000232638">
    <property type="component" value="Chromosome"/>
</dbReference>
<dbReference type="PROSITE" id="PS50283">
    <property type="entry name" value="NA_SOLUT_SYMP_3"/>
    <property type="match status" value="1"/>
</dbReference>
<evidence type="ECO:0000256" key="8">
    <source>
        <dbReference type="RuleBase" id="RU362091"/>
    </source>
</evidence>
<evidence type="ECO:0000256" key="1">
    <source>
        <dbReference type="ARBA" id="ARBA00004141"/>
    </source>
</evidence>
<dbReference type="GO" id="GO:0015293">
    <property type="term" value="F:symporter activity"/>
    <property type="evidence" value="ECO:0007669"/>
    <property type="project" value="UniProtKB-KW"/>
</dbReference>
<keyword evidence="4 9" id="KW-0812">Transmembrane</keyword>
<feature type="transmembrane region" description="Helical" evidence="9">
    <location>
        <begin position="504"/>
        <end position="523"/>
    </location>
</feature>
<keyword evidence="11" id="KW-1185">Reference proteome</keyword>
<evidence type="ECO:0000256" key="6">
    <source>
        <dbReference type="ARBA" id="ARBA00022989"/>
    </source>
</evidence>
<dbReference type="PANTHER" id="PTHR48086:SF5">
    <property type="entry name" value="NA(+):SOLUTE SYMPORTER (SSF FAMILY)"/>
    <property type="match status" value="1"/>
</dbReference>
<keyword evidence="5" id="KW-0769">Symport</keyword>
<dbReference type="InterPro" id="IPR001734">
    <property type="entry name" value="Na/solute_symporter"/>
</dbReference>
<dbReference type="AlphaFoldDB" id="A0A2K8UFX2"/>
<evidence type="ECO:0000256" key="2">
    <source>
        <dbReference type="ARBA" id="ARBA00006434"/>
    </source>
</evidence>
<gene>
    <name evidence="10" type="ORF">THSYN_27880</name>
</gene>
<comment type="similarity">
    <text evidence="2 8">Belongs to the sodium:solute symporter (SSF) (TC 2.A.21) family.</text>
</comment>
<evidence type="ECO:0000313" key="11">
    <source>
        <dbReference type="Proteomes" id="UP000232638"/>
    </source>
</evidence>
<dbReference type="PANTHER" id="PTHR48086">
    <property type="entry name" value="SODIUM/PROLINE SYMPORTER-RELATED"/>
    <property type="match status" value="1"/>
</dbReference>
<feature type="transmembrane region" description="Helical" evidence="9">
    <location>
        <begin position="400"/>
        <end position="429"/>
    </location>
</feature>
<dbReference type="InterPro" id="IPR019899">
    <property type="entry name" value="Na/solute_symporter_VC_2705"/>
</dbReference>
<evidence type="ECO:0000256" key="4">
    <source>
        <dbReference type="ARBA" id="ARBA00022692"/>
    </source>
</evidence>
<feature type="transmembrane region" description="Helical" evidence="9">
    <location>
        <begin position="286"/>
        <end position="307"/>
    </location>
</feature>
<dbReference type="OrthoDB" id="9764416at2"/>
<evidence type="ECO:0000256" key="3">
    <source>
        <dbReference type="ARBA" id="ARBA00022448"/>
    </source>
</evidence>
<dbReference type="KEGG" id="tsy:THSYN_27880"/>
<feature type="transmembrane region" description="Helical" evidence="9">
    <location>
        <begin position="543"/>
        <end position="567"/>
    </location>
</feature>
<dbReference type="NCBIfam" id="TIGR03648">
    <property type="entry name" value="Na_symport_lg"/>
    <property type="match status" value="1"/>
</dbReference>